<name>A0A841GT77_9BACT</name>
<dbReference type="Proteomes" id="UP000555828">
    <property type="component" value="Unassembled WGS sequence"/>
</dbReference>
<feature type="transmembrane region" description="Helical" evidence="1">
    <location>
        <begin position="6"/>
        <end position="28"/>
    </location>
</feature>
<dbReference type="RefSeq" id="WP_184619696.1">
    <property type="nucleotide sequence ID" value="NZ_JACHEX010000004.1"/>
</dbReference>
<dbReference type="EMBL" id="JACHEX010000004">
    <property type="protein sequence ID" value="MBB6063099.1"/>
    <property type="molecule type" value="Genomic_DNA"/>
</dbReference>
<gene>
    <name evidence="2" type="ORF">HNP65_001562</name>
</gene>
<keyword evidence="1" id="KW-1133">Transmembrane helix</keyword>
<sequence length="146" mass="17012">MSLKLKIANLILIITFLVGILFALYDFLFIKIGFLKKFNQKTIILDRKISDFKILLNQYNNAKLFLKNDSHFSSEIAKYLDENKCLSDTLEREEFEKFFYNLLNSKSIIINKLNVDVNVDFPIIFNSKSKANISFDLEVGDIIDVK</sequence>
<comment type="caution">
    <text evidence="2">The sequence shown here is derived from an EMBL/GenBank/DDBJ whole genome shotgun (WGS) entry which is preliminary data.</text>
</comment>
<reference evidence="2 3" key="1">
    <citation type="submission" date="2020-08" db="EMBL/GenBank/DDBJ databases">
        <title>Genomic Encyclopedia of Type Strains, Phase IV (KMG-IV): sequencing the most valuable type-strain genomes for metagenomic binning, comparative biology and taxonomic classification.</title>
        <authorList>
            <person name="Goeker M."/>
        </authorList>
    </citation>
    <scope>NUCLEOTIDE SEQUENCE [LARGE SCALE GENOMIC DNA]</scope>
    <source>
        <strain evidence="2 3">DSM 13481</strain>
    </source>
</reference>
<keyword evidence="1" id="KW-0472">Membrane</keyword>
<protein>
    <submittedName>
        <fullName evidence="2">Uncharacterized protein</fullName>
    </submittedName>
</protein>
<evidence type="ECO:0000313" key="2">
    <source>
        <dbReference type="EMBL" id="MBB6063099.1"/>
    </source>
</evidence>
<keyword evidence="3" id="KW-1185">Reference proteome</keyword>
<organism evidence="2 3">
    <name type="scientific">Thermosipho japonicus</name>
    <dbReference type="NCBI Taxonomy" id="90323"/>
    <lineage>
        <taxon>Bacteria</taxon>
        <taxon>Thermotogati</taxon>
        <taxon>Thermotogota</taxon>
        <taxon>Thermotogae</taxon>
        <taxon>Thermotogales</taxon>
        <taxon>Fervidobacteriaceae</taxon>
        <taxon>Thermosipho</taxon>
    </lineage>
</organism>
<proteinExistence type="predicted"/>
<accession>A0A841GT77</accession>
<keyword evidence="1" id="KW-0812">Transmembrane</keyword>
<dbReference type="AlphaFoldDB" id="A0A841GT77"/>
<evidence type="ECO:0000256" key="1">
    <source>
        <dbReference type="SAM" id="Phobius"/>
    </source>
</evidence>
<evidence type="ECO:0000313" key="3">
    <source>
        <dbReference type="Proteomes" id="UP000555828"/>
    </source>
</evidence>